<evidence type="ECO:0000313" key="1">
    <source>
        <dbReference type="EMBL" id="GHP01491.1"/>
    </source>
</evidence>
<comment type="caution">
    <text evidence="1">The sequence shown here is derived from an EMBL/GenBank/DDBJ whole genome shotgun (WGS) entry which is preliminary data.</text>
</comment>
<accession>A0A830H736</accession>
<protein>
    <recommendedName>
        <fullName evidence="3">NmrA-like domain-containing protein</fullName>
    </recommendedName>
</protein>
<reference evidence="1" key="1">
    <citation type="submission" date="2020-10" db="EMBL/GenBank/DDBJ databases">
        <title>Unveiling of a novel bifunctional photoreceptor, Dualchrome1, isolated from a cosmopolitan green alga.</title>
        <authorList>
            <person name="Suzuki S."/>
            <person name="Kawachi M."/>
        </authorList>
    </citation>
    <scope>NUCLEOTIDE SEQUENCE</scope>
    <source>
        <strain evidence="1">NIES 2893</strain>
    </source>
</reference>
<evidence type="ECO:0008006" key="3">
    <source>
        <dbReference type="Google" id="ProtNLM"/>
    </source>
</evidence>
<dbReference type="Proteomes" id="UP000660262">
    <property type="component" value="Unassembled WGS sequence"/>
</dbReference>
<evidence type="ECO:0000313" key="2">
    <source>
        <dbReference type="Proteomes" id="UP000660262"/>
    </source>
</evidence>
<gene>
    <name evidence="1" type="ORF">PPROV_000024700</name>
</gene>
<dbReference type="EMBL" id="BNJQ01000001">
    <property type="protein sequence ID" value="GHP01491.1"/>
    <property type="molecule type" value="Genomic_DNA"/>
</dbReference>
<name>A0A830H736_9CHLO</name>
<dbReference type="Gene3D" id="3.40.50.720">
    <property type="entry name" value="NAD(P)-binding Rossmann-like Domain"/>
    <property type="match status" value="1"/>
</dbReference>
<dbReference type="OrthoDB" id="9997102at2759"/>
<sequence length="148" mass="16946">MLPRSTSQFRATLVVGASGDDDSLLEPFELVGKRIELAGDELTISQICAAFAAAQGIPRVKQLRLPMWLLRTLNRELYNISAFYRDEGYHASIEANEEMFGIRLLTFPEFLARTHWSDTSVSYETMRYHDVTTNNNDDDDDEESEEEF</sequence>
<proteinExistence type="predicted"/>
<dbReference type="AlphaFoldDB" id="A0A830H736"/>
<organism evidence="1 2">
    <name type="scientific">Pycnococcus provasolii</name>
    <dbReference type="NCBI Taxonomy" id="41880"/>
    <lineage>
        <taxon>Eukaryota</taxon>
        <taxon>Viridiplantae</taxon>
        <taxon>Chlorophyta</taxon>
        <taxon>Pseudoscourfieldiophyceae</taxon>
        <taxon>Pseudoscourfieldiales</taxon>
        <taxon>Pycnococcaceae</taxon>
        <taxon>Pycnococcus</taxon>
    </lineage>
</organism>
<keyword evidence="2" id="KW-1185">Reference proteome</keyword>